<dbReference type="SUPFAM" id="SSF51445">
    <property type="entry name" value="(Trans)glycosidases"/>
    <property type="match status" value="1"/>
</dbReference>
<evidence type="ECO:0000259" key="5">
    <source>
        <dbReference type="Pfam" id="PF00150"/>
    </source>
</evidence>
<keyword evidence="7" id="KW-1185">Reference proteome</keyword>
<comment type="similarity">
    <text evidence="3">Belongs to the glycosyl hydrolase 5 (cellulase A) family.</text>
</comment>
<dbReference type="EMBL" id="JAZDQT010000003">
    <property type="protein sequence ID" value="MEE1947101.1"/>
    <property type="molecule type" value="Genomic_DNA"/>
</dbReference>
<name>A0ABU7ICB9_9SPHI</name>
<dbReference type="Proteomes" id="UP001336835">
    <property type="component" value="Unassembled WGS sequence"/>
</dbReference>
<reference evidence="6 7" key="1">
    <citation type="submission" date="2024-01" db="EMBL/GenBank/DDBJ databases">
        <title>Pedobacter sp. nov., isolated from fresh soil.</title>
        <authorList>
            <person name="Le N.T.T."/>
        </authorList>
    </citation>
    <scope>NUCLEOTIDE SEQUENCE [LARGE SCALE GENOMIC DNA]</scope>
    <source>
        <strain evidence="6 7">KR3-3</strain>
    </source>
</reference>
<feature type="chain" id="PRO_5046512526" evidence="4">
    <location>
        <begin position="19"/>
        <end position="407"/>
    </location>
</feature>
<sequence length="407" mass="47108">MKYLKILLLAVTPFFVAAQTPKFFDVKGKSIIDLKGQRIVLKGTNLGNWLIPEGYMFKFKDATSPRMINQVFTELIGPDKTEVFWKKYLDNYVTQADIRYLKSSGMNSIRIPFHYKMFTAESYLGSNNSNRGFELIDRVIKWCKSENLPVILDMHCAPGGQTGDNIDDGDGYPFLFENEASQQLTVDIWTKIANHYKNEPTVIGYDLLNEPIAHYFDTKKLNPYLEPLYKRVTAAVRKVDKNHLIFLGGAQWDSNFKIFGQPFDSKLVYTFHKYWTATTPDVVQEYVDFSNKYNVPIYVGETGENNDKWILEFRTLMEKLDISWHFWPYKKMNNKSGIVTFPTPENWDLVVKYADQPKYSFADLKKYAPADRTVIENALNQLLEKCKFENCSTNDGYLKGLGLKEGK</sequence>
<proteinExistence type="inferred from homology"/>
<dbReference type="PANTHER" id="PTHR31297">
    <property type="entry name" value="GLUCAN ENDO-1,6-BETA-GLUCOSIDASE B"/>
    <property type="match status" value="1"/>
</dbReference>
<evidence type="ECO:0000256" key="4">
    <source>
        <dbReference type="SAM" id="SignalP"/>
    </source>
</evidence>
<dbReference type="PROSITE" id="PS00659">
    <property type="entry name" value="GLYCOSYL_HYDROL_F5"/>
    <property type="match status" value="1"/>
</dbReference>
<evidence type="ECO:0000256" key="1">
    <source>
        <dbReference type="ARBA" id="ARBA00022801"/>
    </source>
</evidence>
<keyword evidence="4" id="KW-0732">Signal</keyword>
<keyword evidence="2 3" id="KW-0326">Glycosidase</keyword>
<evidence type="ECO:0000313" key="6">
    <source>
        <dbReference type="EMBL" id="MEE1947101.1"/>
    </source>
</evidence>
<dbReference type="Gene3D" id="3.20.20.80">
    <property type="entry name" value="Glycosidases"/>
    <property type="match status" value="1"/>
</dbReference>
<dbReference type="Pfam" id="PF00150">
    <property type="entry name" value="Cellulase"/>
    <property type="match status" value="1"/>
</dbReference>
<evidence type="ECO:0000256" key="2">
    <source>
        <dbReference type="ARBA" id="ARBA00023295"/>
    </source>
</evidence>
<dbReference type="InterPro" id="IPR001547">
    <property type="entry name" value="Glyco_hydro_5"/>
</dbReference>
<organism evidence="6 7">
    <name type="scientific">Pedobacter albus</name>
    <dbReference type="NCBI Taxonomy" id="3113905"/>
    <lineage>
        <taxon>Bacteria</taxon>
        <taxon>Pseudomonadati</taxon>
        <taxon>Bacteroidota</taxon>
        <taxon>Sphingobacteriia</taxon>
        <taxon>Sphingobacteriales</taxon>
        <taxon>Sphingobacteriaceae</taxon>
        <taxon>Pedobacter</taxon>
    </lineage>
</organism>
<feature type="signal peptide" evidence="4">
    <location>
        <begin position="1"/>
        <end position="18"/>
    </location>
</feature>
<keyword evidence="1 3" id="KW-0378">Hydrolase</keyword>
<dbReference type="RefSeq" id="WP_330109387.1">
    <property type="nucleotide sequence ID" value="NZ_JAZDQT010000003.1"/>
</dbReference>
<evidence type="ECO:0000313" key="7">
    <source>
        <dbReference type="Proteomes" id="UP001336835"/>
    </source>
</evidence>
<dbReference type="InterPro" id="IPR018087">
    <property type="entry name" value="Glyco_hydro_5_CS"/>
</dbReference>
<dbReference type="InterPro" id="IPR050386">
    <property type="entry name" value="Glycosyl_hydrolase_5"/>
</dbReference>
<accession>A0ABU7ICB9</accession>
<dbReference type="PANTHER" id="PTHR31297:SF13">
    <property type="entry name" value="PUTATIVE-RELATED"/>
    <property type="match status" value="1"/>
</dbReference>
<feature type="domain" description="Glycoside hydrolase family 5" evidence="5">
    <location>
        <begin position="88"/>
        <end position="330"/>
    </location>
</feature>
<gene>
    <name evidence="6" type="ORF">VRU48_18390</name>
</gene>
<evidence type="ECO:0000256" key="3">
    <source>
        <dbReference type="RuleBase" id="RU361153"/>
    </source>
</evidence>
<dbReference type="InterPro" id="IPR017853">
    <property type="entry name" value="GH"/>
</dbReference>
<protein>
    <submittedName>
        <fullName evidence="6">Cellulase family glycosylhydrolase</fullName>
    </submittedName>
</protein>
<comment type="caution">
    <text evidence="6">The sequence shown here is derived from an EMBL/GenBank/DDBJ whole genome shotgun (WGS) entry which is preliminary data.</text>
</comment>